<feature type="chain" id="PRO_5047299384" evidence="4">
    <location>
        <begin position="23"/>
        <end position="350"/>
    </location>
</feature>
<feature type="compositionally biased region" description="Polar residues" evidence="3">
    <location>
        <begin position="53"/>
        <end position="62"/>
    </location>
</feature>
<accession>A0ABU7UY17</accession>
<dbReference type="PRINTS" id="PR01805">
    <property type="entry name" value="VACJLIPOPROT"/>
</dbReference>
<feature type="region of interest" description="Disordered" evidence="3">
    <location>
        <begin position="317"/>
        <end position="350"/>
    </location>
</feature>
<evidence type="ECO:0000256" key="2">
    <source>
        <dbReference type="ARBA" id="ARBA00022729"/>
    </source>
</evidence>
<gene>
    <name evidence="5" type="ORF">V3390_02700</name>
</gene>
<sequence length="350" mass="38251">MNRPPLHRALLIALLMPALSFAQESDLQQTATADVATATPPATVAPDQQPAPSTNAEEQSVVTEPVADAAESSSGAEPEQDAADADFALLYGDGAAAAQDGSYNPIGDPTLPNAAQVGEIWDPWERYNRQVHKFNKAVDDKLAKPLARGYVEHVPRLVRLGVNNFFNNLRLPVSAVNSLLQGKPNNAARNLARFAVNSTLGLGGVVDAAADANLNERAEDFGQTMGTWGWQRSRYIELPFFGPRTLRDTVGMFVDAPISPVRHVADQNVRLGLQGLSLVDVRAELLTLDGLTEGIEDDYLLLRDTWSRRRMYQINSDRRRAKDEPQLPDYLDDDRNPQAPADAIPVIPRT</sequence>
<feature type="region of interest" description="Disordered" evidence="3">
    <location>
        <begin position="40"/>
        <end position="80"/>
    </location>
</feature>
<dbReference type="PANTHER" id="PTHR30035">
    <property type="entry name" value="LIPOPROTEIN VACJ-RELATED"/>
    <property type="match status" value="1"/>
</dbReference>
<dbReference type="RefSeq" id="WP_331703255.1">
    <property type="nucleotide sequence ID" value="NZ_JAZHBO010000001.1"/>
</dbReference>
<protein>
    <submittedName>
        <fullName evidence="5">MlaA family lipoprotein</fullName>
    </submittedName>
</protein>
<dbReference type="EMBL" id="JAZHBO010000001">
    <property type="protein sequence ID" value="MEF2155143.1"/>
    <property type="molecule type" value="Genomic_DNA"/>
</dbReference>
<proteinExistence type="inferred from homology"/>
<keyword evidence="6" id="KW-1185">Reference proteome</keyword>
<evidence type="ECO:0000313" key="5">
    <source>
        <dbReference type="EMBL" id="MEF2155143.1"/>
    </source>
</evidence>
<evidence type="ECO:0000313" key="6">
    <source>
        <dbReference type="Proteomes" id="UP001356170"/>
    </source>
</evidence>
<dbReference type="Pfam" id="PF04333">
    <property type="entry name" value="MlaA"/>
    <property type="match status" value="1"/>
</dbReference>
<name>A0ABU7UY17_9GAMM</name>
<reference evidence="5 6" key="1">
    <citation type="submission" date="2024-01" db="EMBL/GenBank/DDBJ databases">
        <title>Novel species of the genus Luteimonas isolated from rivers.</title>
        <authorList>
            <person name="Lu H."/>
        </authorList>
    </citation>
    <scope>NUCLEOTIDE SEQUENCE [LARGE SCALE GENOMIC DNA]</scope>
    <source>
        <strain evidence="5 6">FXH3W</strain>
    </source>
</reference>
<feature type="signal peptide" evidence="4">
    <location>
        <begin position="1"/>
        <end position="22"/>
    </location>
</feature>
<keyword evidence="2 4" id="KW-0732">Signal</keyword>
<dbReference type="InterPro" id="IPR007428">
    <property type="entry name" value="MlaA"/>
</dbReference>
<keyword evidence="5" id="KW-0449">Lipoprotein</keyword>
<evidence type="ECO:0000256" key="4">
    <source>
        <dbReference type="SAM" id="SignalP"/>
    </source>
</evidence>
<comment type="similarity">
    <text evidence="1">Belongs to the MlaA family.</text>
</comment>
<comment type="caution">
    <text evidence="5">The sequence shown here is derived from an EMBL/GenBank/DDBJ whole genome shotgun (WGS) entry which is preliminary data.</text>
</comment>
<organism evidence="5 6">
    <name type="scientific">Aquilutibacter rugosus</name>
    <dbReference type="NCBI Taxonomy" id="3115820"/>
    <lineage>
        <taxon>Bacteria</taxon>
        <taxon>Pseudomonadati</taxon>
        <taxon>Pseudomonadota</taxon>
        <taxon>Gammaproteobacteria</taxon>
        <taxon>Lysobacterales</taxon>
        <taxon>Lysobacteraceae</taxon>
        <taxon>Aquilutibacter</taxon>
    </lineage>
</organism>
<evidence type="ECO:0000256" key="1">
    <source>
        <dbReference type="ARBA" id="ARBA00010634"/>
    </source>
</evidence>
<evidence type="ECO:0000256" key="3">
    <source>
        <dbReference type="SAM" id="MobiDB-lite"/>
    </source>
</evidence>
<dbReference type="PANTHER" id="PTHR30035:SF3">
    <property type="entry name" value="INTERMEMBRANE PHOSPHOLIPID TRANSPORT SYSTEM LIPOPROTEIN MLAA"/>
    <property type="match status" value="1"/>
</dbReference>
<dbReference type="Proteomes" id="UP001356170">
    <property type="component" value="Unassembled WGS sequence"/>
</dbReference>
<feature type="compositionally biased region" description="Low complexity" evidence="3">
    <location>
        <begin position="40"/>
        <end position="52"/>
    </location>
</feature>